<dbReference type="InterPro" id="IPR013103">
    <property type="entry name" value="RVT_2"/>
</dbReference>
<name>A0A438CYT6_VITVI</name>
<dbReference type="AlphaFoldDB" id="A0A438CYT6"/>
<protein>
    <submittedName>
        <fullName evidence="2">Retrovirus-related Pol polyprotein from transposon TNT 1-94</fullName>
    </submittedName>
</protein>
<gene>
    <name evidence="2" type="primary">POLX_2351</name>
    <name evidence="2" type="ORF">CK203_116953</name>
</gene>
<dbReference type="InterPro" id="IPR043502">
    <property type="entry name" value="DNA/RNA_pol_sf"/>
</dbReference>
<dbReference type="Pfam" id="PF07727">
    <property type="entry name" value="RVT_2"/>
    <property type="match status" value="2"/>
</dbReference>
<feature type="domain" description="Reverse transcriptase Ty1/copia-type" evidence="1">
    <location>
        <begin position="1"/>
        <end position="48"/>
    </location>
</feature>
<evidence type="ECO:0000313" key="3">
    <source>
        <dbReference type="Proteomes" id="UP000288805"/>
    </source>
</evidence>
<reference evidence="2 3" key="1">
    <citation type="journal article" date="2018" name="PLoS Genet.">
        <title>Population sequencing reveals clonal diversity and ancestral inbreeding in the grapevine cultivar Chardonnay.</title>
        <authorList>
            <person name="Roach M.J."/>
            <person name="Johnson D.L."/>
            <person name="Bohlmann J."/>
            <person name="van Vuuren H.J."/>
            <person name="Jones S.J."/>
            <person name="Pretorius I.S."/>
            <person name="Schmidt S.A."/>
            <person name="Borneman A.R."/>
        </authorList>
    </citation>
    <scope>NUCLEOTIDE SEQUENCE [LARGE SCALE GENOMIC DNA]</scope>
    <source>
        <strain evidence="3">cv. Chardonnay</strain>
        <tissue evidence="2">Leaf</tissue>
    </source>
</reference>
<accession>A0A438CYT6</accession>
<dbReference type="EMBL" id="QGNW01001899">
    <property type="protein sequence ID" value="RVW28380.1"/>
    <property type="molecule type" value="Genomic_DNA"/>
</dbReference>
<feature type="domain" description="Reverse transcriptase Ty1/copia-type" evidence="1">
    <location>
        <begin position="49"/>
        <end position="104"/>
    </location>
</feature>
<dbReference type="PANTHER" id="PTHR11439">
    <property type="entry name" value="GAG-POL-RELATED RETROTRANSPOSON"/>
    <property type="match status" value="1"/>
</dbReference>
<dbReference type="Proteomes" id="UP000288805">
    <property type="component" value="Unassembled WGS sequence"/>
</dbReference>
<organism evidence="2 3">
    <name type="scientific">Vitis vinifera</name>
    <name type="common">Grape</name>
    <dbReference type="NCBI Taxonomy" id="29760"/>
    <lineage>
        <taxon>Eukaryota</taxon>
        <taxon>Viridiplantae</taxon>
        <taxon>Streptophyta</taxon>
        <taxon>Embryophyta</taxon>
        <taxon>Tracheophyta</taxon>
        <taxon>Spermatophyta</taxon>
        <taxon>Magnoliopsida</taxon>
        <taxon>eudicotyledons</taxon>
        <taxon>Gunneridae</taxon>
        <taxon>Pentapetalae</taxon>
        <taxon>rosids</taxon>
        <taxon>Vitales</taxon>
        <taxon>Vitaceae</taxon>
        <taxon>Viteae</taxon>
        <taxon>Vitis</taxon>
    </lineage>
</organism>
<evidence type="ECO:0000313" key="2">
    <source>
        <dbReference type="EMBL" id="RVW28380.1"/>
    </source>
</evidence>
<evidence type="ECO:0000259" key="1">
    <source>
        <dbReference type="Pfam" id="PF07727"/>
    </source>
</evidence>
<dbReference type="PANTHER" id="PTHR11439:SF467">
    <property type="entry name" value="INTEGRASE CATALYTIC DOMAIN-CONTAINING PROTEIN"/>
    <property type="match status" value="1"/>
</dbReference>
<sequence>MDVKTTLLNGKLEEEVYMKQPKGFPSSDGEKLVCKLKKSIYGLKQESRQCGSKVCFLVLYVDDILLTTNDKGLLQEVKQFLSKNFNMKDMGKASYVIGIKIHRDRFQSILVKGDRFNLDQCPKNDLEMEQMKNIPYASAVGNLINPGMDHWKAAKKVMRYLQGTKYYKLMYRQTSNLEVVGYSDSDFFGCVDSRKSTSGYIFILVGGAISWRSVKQTLTATSTMEAEFISCFEATSHGVWLKSFIFGLRVMDLISRPLSIYYDNSAAVFMAKNNKSGS</sequence>
<dbReference type="SUPFAM" id="SSF56672">
    <property type="entry name" value="DNA/RNA polymerases"/>
    <property type="match status" value="1"/>
</dbReference>
<comment type="caution">
    <text evidence="2">The sequence shown here is derived from an EMBL/GenBank/DDBJ whole genome shotgun (WGS) entry which is preliminary data.</text>
</comment>
<proteinExistence type="predicted"/>
<dbReference type="CDD" id="cd09272">
    <property type="entry name" value="RNase_HI_RT_Ty1"/>
    <property type="match status" value="1"/>
</dbReference>